<evidence type="ECO:0000313" key="2">
    <source>
        <dbReference type="Proteomes" id="UP000290365"/>
    </source>
</evidence>
<dbReference type="PROSITE" id="PS51257">
    <property type="entry name" value="PROKAR_LIPOPROTEIN"/>
    <property type="match status" value="1"/>
</dbReference>
<gene>
    <name evidence="1" type="ORF">EPA93_14000</name>
</gene>
<organism evidence="1 2">
    <name type="scientific">Ktedonosporobacter rubrisoli</name>
    <dbReference type="NCBI Taxonomy" id="2509675"/>
    <lineage>
        <taxon>Bacteria</taxon>
        <taxon>Bacillati</taxon>
        <taxon>Chloroflexota</taxon>
        <taxon>Ktedonobacteria</taxon>
        <taxon>Ktedonobacterales</taxon>
        <taxon>Ktedonosporobacteraceae</taxon>
        <taxon>Ktedonosporobacter</taxon>
    </lineage>
</organism>
<proteinExistence type="predicted"/>
<evidence type="ECO:0000313" key="1">
    <source>
        <dbReference type="EMBL" id="QBD77056.1"/>
    </source>
</evidence>
<dbReference type="Gene3D" id="3.40.190.10">
    <property type="entry name" value="Periplasmic binding protein-like II"/>
    <property type="match status" value="2"/>
</dbReference>
<dbReference type="InterPro" id="IPR006059">
    <property type="entry name" value="SBP"/>
</dbReference>
<sequence>MWQQATRRDVVKRGVYWLAGLSLAGLASCGKGGASGQKQELLNMTYWGGTERMHRTMQVVNMFQKKYPALQVNSQATDWQGYWNKLATQIAGGRIPDLIQMDTRYLALYIRKNLLLNLSPYIPKQLSLADFDQELLKGNELNAAIYGVPLGGQYVALVINRDILEKAHMQPPDEHLTWQTFATYTQQITASLGAKIYGTGDASGSIPLFELFIRQKGKELFTADGKLNIERQDVIEWWTYWEELRRSGGCIPADQQGSNQSYDPSQSLLVLGKVAMDFATTNFLETFQQLTPHTLALVLPPTGQHPGMYFKATMLLSGSAKTSYAQDVVSFINFFIHDSGAIKALGMDRGLPGSAKARELLKPDMTPAQQKELAYIQQVSTSQNSAPKRLLDPPGAGQVEQILGRMAQAVSFHQQSIGAAADSFLAQSEQALKEKAA</sequence>
<dbReference type="PANTHER" id="PTHR43649:SF12">
    <property type="entry name" value="DIACETYLCHITOBIOSE BINDING PROTEIN DASA"/>
    <property type="match status" value="1"/>
</dbReference>
<name>A0A4P6JQL6_KTERU</name>
<dbReference type="PANTHER" id="PTHR43649">
    <property type="entry name" value="ARABINOSE-BINDING PROTEIN-RELATED"/>
    <property type="match status" value="1"/>
</dbReference>
<dbReference type="InterPro" id="IPR050490">
    <property type="entry name" value="Bact_solute-bd_prot1"/>
</dbReference>
<protein>
    <submittedName>
        <fullName evidence="1">Carbohydrate ABC transporter substrate-binding protein</fullName>
    </submittedName>
</protein>
<reference evidence="1 2" key="1">
    <citation type="submission" date="2019-01" db="EMBL/GenBank/DDBJ databases">
        <title>Ktedonosporobacter rubrisoli SCAWS-G2.</title>
        <authorList>
            <person name="Huang Y."/>
            <person name="Yan B."/>
        </authorList>
    </citation>
    <scope>NUCLEOTIDE SEQUENCE [LARGE SCALE GENOMIC DNA]</scope>
    <source>
        <strain evidence="1 2">SCAWS-G2</strain>
    </source>
</reference>
<dbReference type="OrthoDB" id="9764112at2"/>
<dbReference type="EMBL" id="CP035758">
    <property type="protein sequence ID" value="QBD77056.1"/>
    <property type="molecule type" value="Genomic_DNA"/>
</dbReference>
<dbReference type="AlphaFoldDB" id="A0A4P6JQL6"/>
<dbReference type="KEGG" id="kbs:EPA93_14000"/>
<accession>A0A4P6JQL6</accession>
<keyword evidence="2" id="KW-1185">Reference proteome</keyword>
<dbReference type="Proteomes" id="UP000290365">
    <property type="component" value="Chromosome"/>
</dbReference>
<dbReference type="SUPFAM" id="SSF53850">
    <property type="entry name" value="Periplasmic binding protein-like II"/>
    <property type="match status" value="1"/>
</dbReference>
<dbReference type="Pfam" id="PF13416">
    <property type="entry name" value="SBP_bac_8"/>
    <property type="match status" value="1"/>
</dbReference>